<keyword evidence="1 4" id="KW-0349">Heme</keyword>
<dbReference type="Pfam" id="PF07995">
    <property type="entry name" value="GSDH"/>
    <property type="match status" value="1"/>
</dbReference>
<dbReference type="Gene3D" id="2.120.10.30">
    <property type="entry name" value="TolB, C-terminal domain"/>
    <property type="match status" value="1"/>
</dbReference>
<evidence type="ECO:0000313" key="6">
    <source>
        <dbReference type="EMBL" id="SDF18895.1"/>
    </source>
</evidence>
<organism evidence="6 7">
    <name type="scientific">Limimaricola pyoseonensis</name>
    <dbReference type="NCBI Taxonomy" id="521013"/>
    <lineage>
        <taxon>Bacteria</taxon>
        <taxon>Pseudomonadati</taxon>
        <taxon>Pseudomonadota</taxon>
        <taxon>Alphaproteobacteria</taxon>
        <taxon>Rhodobacterales</taxon>
        <taxon>Paracoccaceae</taxon>
        <taxon>Limimaricola</taxon>
    </lineage>
</organism>
<dbReference type="Gene3D" id="1.10.760.10">
    <property type="entry name" value="Cytochrome c-like domain"/>
    <property type="match status" value="1"/>
</dbReference>
<evidence type="ECO:0000256" key="2">
    <source>
        <dbReference type="ARBA" id="ARBA00022723"/>
    </source>
</evidence>
<dbReference type="RefSeq" id="WP_090114298.1">
    <property type="nucleotide sequence ID" value="NZ_FNAT01000008.1"/>
</dbReference>
<name>A0A1G7J1Z1_9RHOB</name>
<evidence type="ECO:0000256" key="3">
    <source>
        <dbReference type="ARBA" id="ARBA00023004"/>
    </source>
</evidence>
<dbReference type="GO" id="GO:0020037">
    <property type="term" value="F:heme binding"/>
    <property type="evidence" value="ECO:0007669"/>
    <property type="project" value="InterPro"/>
</dbReference>
<evidence type="ECO:0000259" key="5">
    <source>
        <dbReference type="PROSITE" id="PS51007"/>
    </source>
</evidence>
<dbReference type="InterPro" id="IPR011042">
    <property type="entry name" value="6-blade_b-propeller_TolB-like"/>
</dbReference>
<dbReference type="STRING" id="521013.SAMN04488567_3613"/>
<dbReference type="OrthoDB" id="9770043at2"/>
<reference evidence="7" key="1">
    <citation type="submission" date="2016-10" db="EMBL/GenBank/DDBJ databases">
        <authorList>
            <person name="Varghese N."/>
            <person name="Submissions S."/>
        </authorList>
    </citation>
    <scope>NUCLEOTIDE SEQUENCE [LARGE SCALE GENOMIC DNA]</scope>
    <source>
        <strain evidence="7">DSM 21424</strain>
    </source>
</reference>
<dbReference type="PANTHER" id="PTHR33546">
    <property type="entry name" value="LARGE, MULTIFUNCTIONAL SECRETED PROTEIN-RELATED"/>
    <property type="match status" value="1"/>
</dbReference>
<dbReference type="PANTHER" id="PTHR33546:SF1">
    <property type="entry name" value="LARGE, MULTIFUNCTIONAL SECRETED PROTEIN"/>
    <property type="match status" value="1"/>
</dbReference>
<dbReference type="InterPro" id="IPR012938">
    <property type="entry name" value="Glc/Sorbosone_DH"/>
</dbReference>
<dbReference type="GO" id="GO:0046872">
    <property type="term" value="F:metal ion binding"/>
    <property type="evidence" value="ECO:0007669"/>
    <property type="project" value="UniProtKB-KW"/>
</dbReference>
<dbReference type="AlphaFoldDB" id="A0A1G7J1Z1"/>
<proteinExistence type="predicted"/>
<dbReference type="SUPFAM" id="SSF46626">
    <property type="entry name" value="Cytochrome c"/>
    <property type="match status" value="1"/>
</dbReference>
<sequence length="577" mass="62789">MTIHSTAPRPARLRRAGRGALLLLLLVALAGGLLFAGYQVGLRQIFPYALFDRVNGKIERELGLNQEQPRIADARIPTALLRIDSRVFRVETGRTDGNALKQNGGGLAALDDAVLLLTYNGMIYAADGEGPVRETGVMAPETGRAAYEALADDPDHADYQIGAGFLRYNDLEVIGTGTGRALIVSYTEFHPERSCYTNTLARRELGPETGAAALAAPGDWRVIFRTAPCLPLKTRYLAIEGHMASGRLAWDEGRGMLYLASGDFHLDGMRSDGPPIAQDRGAQYGKILAMDAEGRGARIVSMGHRNMQGLTLLPDGRLYAAEHGPQGGDELNLIEPGGNYGWPRESYGLSYTSTPIPGAVSFGRHETHRPPMHAWMPSVATSGLAYVQGFHPDWDGDLLVASLIDRSLYRVRLDGDRGVYHERIEIGTRLRDVHQHSDGRIVLWTDSGELVFLSAAPLADRAVTVERFARRQKLEPQLAARLETEIGNCAQCHSLLPDEHAKAPSLARIWDDEIAATGYTGYTDALAGKRGRWDSATLETYLADPQGFAPGTAMPGVADSELAPLVVQYLEALDRAF</sequence>
<dbReference type="InterPro" id="IPR009056">
    <property type="entry name" value="Cyt_c-like_dom"/>
</dbReference>
<evidence type="ECO:0000256" key="1">
    <source>
        <dbReference type="ARBA" id="ARBA00022617"/>
    </source>
</evidence>
<dbReference type="EMBL" id="FNAT01000008">
    <property type="protein sequence ID" value="SDF18895.1"/>
    <property type="molecule type" value="Genomic_DNA"/>
</dbReference>
<dbReference type="SUPFAM" id="SSF50952">
    <property type="entry name" value="Soluble quinoprotein glucose dehydrogenase"/>
    <property type="match status" value="1"/>
</dbReference>
<gene>
    <name evidence="6" type="ORF">SAMN04488567_3613</name>
</gene>
<keyword evidence="2 4" id="KW-0479">Metal-binding</keyword>
<keyword evidence="3 4" id="KW-0408">Iron</keyword>
<dbReference type="GO" id="GO:0009055">
    <property type="term" value="F:electron transfer activity"/>
    <property type="evidence" value="ECO:0007669"/>
    <property type="project" value="InterPro"/>
</dbReference>
<dbReference type="InterPro" id="IPR011041">
    <property type="entry name" value="Quinoprot_gluc/sorb_DH_b-prop"/>
</dbReference>
<feature type="domain" description="Cytochrome c" evidence="5">
    <location>
        <begin position="443"/>
        <end position="574"/>
    </location>
</feature>
<keyword evidence="7" id="KW-1185">Reference proteome</keyword>
<accession>A0A1G7J1Z1</accession>
<evidence type="ECO:0000313" key="7">
    <source>
        <dbReference type="Proteomes" id="UP000198922"/>
    </source>
</evidence>
<protein>
    <submittedName>
        <fullName evidence="6">Glucose / Sorbosone dehydrogenase</fullName>
    </submittedName>
</protein>
<dbReference type="Proteomes" id="UP000198922">
    <property type="component" value="Unassembled WGS sequence"/>
</dbReference>
<dbReference type="InterPro" id="IPR036909">
    <property type="entry name" value="Cyt_c-like_dom_sf"/>
</dbReference>
<dbReference type="PROSITE" id="PS51007">
    <property type="entry name" value="CYTC"/>
    <property type="match status" value="1"/>
</dbReference>
<evidence type="ECO:0000256" key="4">
    <source>
        <dbReference type="PROSITE-ProRule" id="PRU00433"/>
    </source>
</evidence>